<dbReference type="InterPro" id="IPR009080">
    <property type="entry name" value="tRNAsynth_Ia_anticodon-bd"/>
</dbReference>
<evidence type="ECO:0000259" key="10">
    <source>
        <dbReference type="Pfam" id="PF00133"/>
    </source>
</evidence>
<dbReference type="GO" id="GO:0005829">
    <property type="term" value="C:cytosol"/>
    <property type="evidence" value="ECO:0007669"/>
    <property type="project" value="TreeGrafter"/>
</dbReference>
<proteinExistence type="inferred from homology"/>
<keyword evidence="13" id="KW-1185">Reference proteome</keyword>
<dbReference type="SUPFAM" id="SSF52374">
    <property type="entry name" value="Nucleotidylyl transferase"/>
    <property type="match status" value="1"/>
</dbReference>
<dbReference type="Gene3D" id="3.90.740.10">
    <property type="entry name" value="Valyl/Leucyl/Isoleucyl-tRNA synthetase, editing domain"/>
    <property type="match status" value="1"/>
</dbReference>
<keyword evidence="3 9" id="KW-0436">Ligase</keyword>
<dbReference type="GO" id="GO:0006438">
    <property type="term" value="P:valyl-tRNA aminoacylation"/>
    <property type="evidence" value="ECO:0007669"/>
    <property type="project" value="InterPro"/>
</dbReference>
<dbReference type="GO" id="GO:0005524">
    <property type="term" value="F:ATP binding"/>
    <property type="evidence" value="ECO:0007669"/>
    <property type="project" value="UniProtKB-KW"/>
</dbReference>
<dbReference type="InterPro" id="IPR033705">
    <property type="entry name" value="Anticodon_Ia_Val"/>
</dbReference>
<sequence>MVLPPPNVTGHLHLGHALTITVEDVVARQKRLQGYKVEWIPGFDHAGIATQSVVERELWKKEGLRRVDLPGRSFLDKCHTFSSKNSKVIRNQLKLMGATLDWSKEYYTMDSVFSTAVHEAFSRLHNDGLINEGERFIHWCPKLQTTLSDQEVDRVPAGQLSIPDRFGGKRRVDAGQMVTVAYGGHGGKWNIVVGTTRPETCFADVGLAVHPEDSRYSHLIGEMVQHPLLDKRIPVVADTAVIREKGTGIVKLTPSHDQLDWEICQRNSSTFQHYSTGKCIDERGMMCTGIAEFDALDRFEARKKVIDILSSVRRGGKVMDFPGAQVLVCSRSGDIIEPRLMRQWYLDTIPLHHHALKAIHEGKIKIQPTGQKQRLVDWLSNVEPWCLSRQLEWGHRIPAYKMRNMGTTAENSDWHIAHSAELAARYFGCKESDLVAETDVLDTWFSSALVPLVTAGWCRDSTQMDPTRFTQPTIDLMETGHDIIGFWVARMIALTIHLTMGTVPFHRVFLHGLVRDAEGRKMSKSLGNVIDPLDVIGGISLEKMLQRLEDSNLDAAEIAVAQQNMKAAFPNGLPRAGTDALRFALLRHDLGAADVPIAISQLIDEGLKFSNKLWNMATYADIISKAAPPEDDSAVDLDDCQNETDKWLLSRYHRTLDTVAESIDRMELNQAFQRLHEFLLADLCDVYLETTKSALRSGDKKRLAEIRATFSHVIPGVLAQLSVFMPFASEVIYEQAATVTHRQSIHAIILKSDPTRLDPVAESKMATTMGIVKSLRSLRDVFQFARDKKTPGTLFYDSAQNTPKIVPEVVESLCGFKPVFAEMDASKNDIVPFTVPHLSGNFAIKIQAEKQASYLGLLKERLAKSDERL</sequence>
<dbReference type="Gene3D" id="3.40.50.620">
    <property type="entry name" value="HUPs"/>
    <property type="match status" value="2"/>
</dbReference>
<feature type="domain" description="Aminoacyl-tRNA synthetase class Ia" evidence="10">
    <location>
        <begin position="2"/>
        <end position="591"/>
    </location>
</feature>
<evidence type="ECO:0000256" key="5">
    <source>
        <dbReference type="ARBA" id="ARBA00022840"/>
    </source>
</evidence>
<evidence type="ECO:0000256" key="2">
    <source>
        <dbReference type="ARBA" id="ARBA00013169"/>
    </source>
</evidence>
<evidence type="ECO:0000313" key="12">
    <source>
        <dbReference type="EMBL" id="CAJ0574767.1"/>
    </source>
</evidence>
<evidence type="ECO:0000256" key="9">
    <source>
        <dbReference type="RuleBase" id="RU363035"/>
    </source>
</evidence>
<comment type="caution">
    <text evidence="12">The sequence shown here is derived from an EMBL/GenBank/DDBJ whole genome shotgun (WGS) entry which is preliminary data.</text>
</comment>
<dbReference type="InterPro" id="IPR002303">
    <property type="entry name" value="Valyl-tRNA_ligase"/>
</dbReference>
<protein>
    <recommendedName>
        <fullName evidence="2">valine--tRNA ligase</fullName>
        <ecNumber evidence="2">6.1.1.9</ecNumber>
    </recommendedName>
    <alternativeName>
        <fullName evidence="8">Valyl-tRNA synthetase</fullName>
    </alternativeName>
</protein>
<dbReference type="PROSITE" id="PS00178">
    <property type="entry name" value="AA_TRNA_LIGASE_I"/>
    <property type="match status" value="1"/>
</dbReference>
<keyword evidence="6 9" id="KW-0648">Protein biosynthesis</keyword>
<keyword evidence="4 9" id="KW-0547">Nucleotide-binding</keyword>
<dbReference type="InterPro" id="IPR001412">
    <property type="entry name" value="aa-tRNA-synth_I_CS"/>
</dbReference>
<dbReference type="InterPro" id="IPR002300">
    <property type="entry name" value="aa-tRNA-synth_Ia"/>
</dbReference>
<dbReference type="NCBIfam" id="TIGR00422">
    <property type="entry name" value="valS"/>
    <property type="match status" value="1"/>
</dbReference>
<dbReference type="InterPro" id="IPR014729">
    <property type="entry name" value="Rossmann-like_a/b/a_fold"/>
</dbReference>
<feature type="domain" description="Methionyl/Valyl/Leucyl/Isoleucyl-tRNA synthetase anticodon-binding" evidence="11">
    <location>
        <begin position="645"/>
        <end position="789"/>
    </location>
</feature>
<comment type="similarity">
    <text evidence="1 9">Belongs to the class-I aminoacyl-tRNA synthetase family.</text>
</comment>
<evidence type="ECO:0000259" key="11">
    <source>
        <dbReference type="Pfam" id="PF08264"/>
    </source>
</evidence>
<evidence type="ECO:0000256" key="3">
    <source>
        <dbReference type="ARBA" id="ARBA00022598"/>
    </source>
</evidence>
<dbReference type="Pfam" id="PF08264">
    <property type="entry name" value="Anticodon_1"/>
    <property type="match status" value="1"/>
</dbReference>
<dbReference type="Pfam" id="PF00133">
    <property type="entry name" value="tRNA-synt_1"/>
    <property type="match status" value="1"/>
</dbReference>
<dbReference type="EC" id="6.1.1.9" evidence="2"/>
<dbReference type="Proteomes" id="UP001177023">
    <property type="component" value="Unassembled WGS sequence"/>
</dbReference>
<dbReference type="PANTHER" id="PTHR11946:SF111">
    <property type="entry name" value="VALINE--TRNA LIGASE"/>
    <property type="match status" value="1"/>
</dbReference>
<keyword evidence="7 9" id="KW-0030">Aminoacyl-tRNA synthetase</keyword>
<reference evidence="12" key="1">
    <citation type="submission" date="2023-06" db="EMBL/GenBank/DDBJ databases">
        <authorList>
            <person name="Delattre M."/>
        </authorList>
    </citation>
    <scope>NUCLEOTIDE SEQUENCE</scope>
    <source>
        <strain evidence="12">AF72</strain>
    </source>
</reference>
<dbReference type="NCBIfam" id="NF004349">
    <property type="entry name" value="PRK05729.1"/>
    <property type="match status" value="1"/>
</dbReference>
<gene>
    <name evidence="12" type="ORF">MSPICULIGERA_LOCUS13094</name>
</gene>
<dbReference type="InterPro" id="IPR013155">
    <property type="entry name" value="M/V/L/I-tRNA-synth_anticd-bd"/>
</dbReference>
<dbReference type="PRINTS" id="PR00986">
    <property type="entry name" value="TRNASYNTHVAL"/>
</dbReference>
<dbReference type="InterPro" id="IPR009008">
    <property type="entry name" value="Val/Leu/Ile-tRNA-synth_edit"/>
</dbReference>
<accession>A0AA36CT05</accession>
<evidence type="ECO:0000256" key="4">
    <source>
        <dbReference type="ARBA" id="ARBA00022741"/>
    </source>
</evidence>
<keyword evidence="5 9" id="KW-0067">ATP-binding</keyword>
<evidence type="ECO:0000256" key="7">
    <source>
        <dbReference type="ARBA" id="ARBA00023146"/>
    </source>
</evidence>
<evidence type="ECO:0000313" key="13">
    <source>
        <dbReference type="Proteomes" id="UP001177023"/>
    </source>
</evidence>
<dbReference type="SUPFAM" id="SSF50677">
    <property type="entry name" value="ValRS/IleRS/LeuRS editing domain"/>
    <property type="match status" value="1"/>
</dbReference>
<dbReference type="AlphaFoldDB" id="A0AA36CT05"/>
<dbReference type="SUPFAM" id="SSF47323">
    <property type="entry name" value="Anticodon-binding domain of a subclass of class I aminoacyl-tRNA synthetases"/>
    <property type="match status" value="1"/>
</dbReference>
<dbReference type="PANTHER" id="PTHR11946">
    <property type="entry name" value="VALYL-TRNA SYNTHETASES"/>
    <property type="match status" value="1"/>
</dbReference>
<organism evidence="12 13">
    <name type="scientific">Mesorhabditis spiculigera</name>
    <dbReference type="NCBI Taxonomy" id="96644"/>
    <lineage>
        <taxon>Eukaryota</taxon>
        <taxon>Metazoa</taxon>
        <taxon>Ecdysozoa</taxon>
        <taxon>Nematoda</taxon>
        <taxon>Chromadorea</taxon>
        <taxon>Rhabditida</taxon>
        <taxon>Rhabditina</taxon>
        <taxon>Rhabditomorpha</taxon>
        <taxon>Rhabditoidea</taxon>
        <taxon>Rhabditidae</taxon>
        <taxon>Mesorhabditinae</taxon>
        <taxon>Mesorhabditis</taxon>
    </lineage>
</organism>
<evidence type="ECO:0000256" key="6">
    <source>
        <dbReference type="ARBA" id="ARBA00022917"/>
    </source>
</evidence>
<dbReference type="Gene3D" id="1.10.730.10">
    <property type="entry name" value="Isoleucyl-tRNA Synthetase, Domain 1"/>
    <property type="match status" value="1"/>
</dbReference>
<dbReference type="CDD" id="cd07962">
    <property type="entry name" value="Anticodon_Ia_Val"/>
    <property type="match status" value="1"/>
</dbReference>
<dbReference type="GO" id="GO:0002161">
    <property type="term" value="F:aminoacyl-tRNA deacylase activity"/>
    <property type="evidence" value="ECO:0007669"/>
    <property type="project" value="InterPro"/>
</dbReference>
<feature type="non-terminal residue" evidence="12">
    <location>
        <position position="1"/>
    </location>
</feature>
<dbReference type="EMBL" id="CATQJA010002633">
    <property type="protein sequence ID" value="CAJ0574767.1"/>
    <property type="molecule type" value="Genomic_DNA"/>
</dbReference>
<evidence type="ECO:0000256" key="1">
    <source>
        <dbReference type="ARBA" id="ARBA00005594"/>
    </source>
</evidence>
<evidence type="ECO:0000256" key="8">
    <source>
        <dbReference type="ARBA" id="ARBA00029936"/>
    </source>
</evidence>
<dbReference type="GO" id="GO:0004832">
    <property type="term" value="F:valine-tRNA ligase activity"/>
    <property type="evidence" value="ECO:0007669"/>
    <property type="project" value="UniProtKB-EC"/>
</dbReference>
<name>A0AA36CT05_9BILA</name>